<dbReference type="Proteomes" id="UP001066276">
    <property type="component" value="Chromosome 3_1"/>
</dbReference>
<evidence type="ECO:0000256" key="1">
    <source>
        <dbReference type="SAM" id="MobiDB-lite"/>
    </source>
</evidence>
<feature type="region of interest" description="Disordered" evidence="1">
    <location>
        <begin position="1"/>
        <end position="130"/>
    </location>
</feature>
<comment type="caution">
    <text evidence="2">The sequence shown here is derived from an EMBL/GenBank/DDBJ whole genome shotgun (WGS) entry which is preliminary data.</text>
</comment>
<sequence>MSTHRDDVETCNALGPPAGRKASWTRRKHPEGNAEKEGKRSSDVEEYGENTSSAEVKEEEEKAGKKRKEANGGETGGVSHEQEGDATGGERGEGTGAAGGSIAAKWDRGEDGRKSEEYEEEAWGVPKEIS</sequence>
<dbReference type="AlphaFoldDB" id="A0AAV7UAP7"/>
<keyword evidence="3" id="KW-1185">Reference proteome</keyword>
<dbReference type="EMBL" id="JANPWB010000005">
    <property type="protein sequence ID" value="KAJ1185079.1"/>
    <property type="molecule type" value="Genomic_DNA"/>
</dbReference>
<evidence type="ECO:0000313" key="2">
    <source>
        <dbReference type="EMBL" id="KAJ1185079.1"/>
    </source>
</evidence>
<name>A0AAV7UAP7_PLEWA</name>
<proteinExistence type="predicted"/>
<feature type="compositionally biased region" description="Basic and acidic residues" evidence="1">
    <location>
        <begin position="30"/>
        <end position="43"/>
    </location>
</feature>
<gene>
    <name evidence="2" type="ORF">NDU88_001874</name>
</gene>
<feature type="compositionally biased region" description="Basic and acidic residues" evidence="1">
    <location>
        <begin position="80"/>
        <end position="93"/>
    </location>
</feature>
<evidence type="ECO:0000313" key="3">
    <source>
        <dbReference type="Proteomes" id="UP001066276"/>
    </source>
</evidence>
<protein>
    <submittedName>
        <fullName evidence="2">Uncharacterized protein</fullName>
    </submittedName>
</protein>
<organism evidence="2 3">
    <name type="scientific">Pleurodeles waltl</name>
    <name type="common">Iberian ribbed newt</name>
    <dbReference type="NCBI Taxonomy" id="8319"/>
    <lineage>
        <taxon>Eukaryota</taxon>
        <taxon>Metazoa</taxon>
        <taxon>Chordata</taxon>
        <taxon>Craniata</taxon>
        <taxon>Vertebrata</taxon>
        <taxon>Euteleostomi</taxon>
        <taxon>Amphibia</taxon>
        <taxon>Batrachia</taxon>
        <taxon>Caudata</taxon>
        <taxon>Salamandroidea</taxon>
        <taxon>Salamandridae</taxon>
        <taxon>Pleurodelinae</taxon>
        <taxon>Pleurodeles</taxon>
    </lineage>
</organism>
<reference evidence="2" key="1">
    <citation type="journal article" date="2022" name="bioRxiv">
        <title>Sequencing and chromosome-scale assembly of the giantPleurodeles waltlgenome.</title>
        <authorList>
            <person name="Brown T."/>
            <person name="Elewa A."/>
            <person name="Iarovenko S."/>
            <person name="Subramanian E."/>
            <person name="Araus A.J."/>
            <person name="Petzold A."/>
            <person name="Susuki M."/>
            <person name="Suzuki K.-i.T."/>
            <person name="Hayashi T."/>
            <person name="Toyoda A."/>
            <person name="Oliveira C."/>
            <person name="Osipova E."/>
            <person name="Leigh N.D."/>
            <person name="Simon A."/>
            <person name="Yun M.H."/>
        </authorList>
    </citation>
    <scope>NUCLEOTIDE SEQUENCE</scope>
    <source>
        <strain evidence="2">20211129_DDA</strain>
        <tissue evidence="2">Liver</tissue>
    </source>
</reference>
<feature type="compositionally biased region" description="Basic and acidic residues" evidence="1">
    <location>
        <begin position="105"/>
        <end position="116"/>
    </location>
</feature>
<accession>A0AAV7UAP7</accession>